<evidence type="ECO:0000313" key="3">
    <source>
        <dbReference type="Proteomes" id="UP000041254"/>
    </source>
</evidence>
<proteinExistence type="predicted"/>
<dbReference type="AlphaFoldDB" id="A0A0G4F552"/>
<dbReference type="EMBL" id="CDMY01000373">
    <property type="protein sequence ID" value="CEM06962.1"/>
    <property type="molecule type" value="Genomic_DNA"/>
</dbReference>
<reference evidence="2 3" key="1">
    <citation type="submission" date="2014-11" db="EMBL/GenBank/DDBJ databases">
        <authorList>
            <person name="Zhu J."/>
            <person name="Qi W."/>
            <person name="Song R."/>
        </authorList>
    </citation>
    <scope>NUCLEOTIDE SEQUENCE [LARGE SCALE GENOMIC DNA]</scope>
</reference>
<dbReference type="InParanoid" id="A0A0G4F552"/>
<dbReference type="VEuPathDB" id="CryptoDB:Vbra_8846"/>
<keyword evidence="3" id="KW-1185">Reference proteome</keyword>
<sequence>MAFHHQFGPKREPQAFGHYPHYLPQTSFVYTPSNMIPLNTTVPQPPRPAELLTPLGGASTSQMDRRAYSSVMLGPSAPPTPVGSHHGMVMKEPLIVAPPPRPQGLLLPPREVTWYGTMGPVSPAVPAPPNSPNVWQRQPYMPGSVPYSPLHPHVPPAPPTSPVQPLPVHHPTYTRSLTRPEADQALLHEIAKLRSENAQLRSMVTMNLERTVPNQTASFGGQLDADRVVASGAADRLGRVGDDDELNAAGGDGDDEGDDEDDDDDEHEVEHVVVEGRVVAKPKKRAKGKGGKGKAKGKAKK</sequence>
<dbReference type="Proteomes" id="UP000041254">
    <property type="component" value="Unassembled WGS sequence"/>
</dbReference>
<name>A0A0G4F552_VITBC</name>
<feature type="compositionally biased region" description="Acidic residues" evidence="1">
    <location>
        <begin position="242"/>
        <end position="267"/>
    </location>
</feature>
<organism evidence="2 3">
    <name type="scientific">Vitrella brassicaformis (strain CCMP3155)</name>
    <dbReference type="NCBI Taxonomy" id="1169540"/>
    <lineage>
        <taxon>Eukaryota</taxon>
        <taxon>Sar</taxon>
        <taxon>Alveolata</taxon>
        <taxon>Colpodellida</taxon>
        <taxon>Vitrellaceae</taxon>
        <taxon>Vitrella</taxon>
    </lineage>
</organism>
<gene>
    <name evidence="2" type="ORF">Vbra_8846</name>
</gene>
<protein>
    <submittedName>
        <fullName evidence="2">Uncharacterized protein</fullName>
    </submittedName>
</protein>
<evidence type="ECO:0000313" key="2">
    <source>
        <dbReference type="EMBL" id="CEM06962.1"/>
    </source>
</evidence>
<feature type="compositionally biased region" description="Basic residues" evidence="1">
    <location>
        <begin position="280"/>
        <end position="301"/>
    </location>
</feature>
<accession>A0A0G4F552</accession>
<feature type="region of interest" description="Disordered" evidence="1">
    <location>
        <begin position="235"/>
        <end position="301"/>
    </location>
</feature>
<evidence type="ECO:0000256" key="1">
    <source>
        <dbReference type="SAM" id="MobiDB-lite"/>
    </source>
</evidence>